<dbReference type="PANTHER" id="PTHR21137:SF35">
    <property type="entry name" value="ODORANT RECEPTOR 19A-RELATED"/>
    <property type="match status" value="1"/>
</dbReference>
<protein>
    <recommendedName>
        <fullName evidence="10">Odorant receptor</fullName>
    </recommendedName>
</protein>
<dbReference type="PhylomeDB" id="B4GNV4"/>
<keyword evidence="2" id="KW-1003">Cell membrane</keyword>
<evidence type="ECO:0000256" key="3">
    <source>
        <dbReference type="ARBA" id="ARBA00022606"/>
    </source>
</evidence>
<evidence type="ECO:0000256" key="10">
    <source>
        <dbReference type="RuleBase" id="RU351113"/>
    </source>
</evidence>
<evidence type="ECO:0000256" key="5">
    <source>
        <dbReference type="ARBA" id="ARBA00022725"/>
    </source>
</evidence>
<dbReference type="EMBL" id="CH479186">
    <property type="protein sequence ID" value="EDW38837.1"/>
    <property type="molecule type" value="Genomic_DNA"/>
</dbReference>
<keyword evidence="6 10" id="KW-1133">Transmembrane helix</keyword>
<feature type="transmembrane region" description="Helical" evidence="10">
    <location>
        <begin position="139"/>
        <end position="162"/>
    </location>
</feature>
<keyword evidence="12" id="KW-1185">Reference proteome</keyword>
<dbReference type="GO" id="GO:0005886">
    <property type="term" value="C:plasma membrane"/>
    <property type="evidence" value="ECO:0007669"/>
    <property type="project" value="UniProtKB-SubCell"/>
</dbReference>
<dbReference type="Pfam" id="PF02949">
    <property type="entry name" value="7tm_6"/>
    <property type="match status" value="1"/>
</dbReference>
<comment type="subcellular location">
    <subcellularLocation>
        <location evidence="1 10">Cell membrane</location>
        <topology evidence="1 10">Multi-pass membrane protein</topology>
    </subcellularLocation>
</comment>
<keyword evidence="5 10" id="KW-0552">Olfaction</keyword>
<evidence type="ECO:0000256" key="6">
    <source>
        <dbReference type="ARBA" id="ARBA00022989"/>
    </source>
</evidence>
<evidence type="ECO:0000256" key="4">
    <source>
        <dbReference type="ARBA" id="ARBA00022692"/>
    </source>
</evidence>
<evidence type="ECO:0000256" key="9">
    <source>
        <dbReference type="ARBA" id="ARBA00023224"/>
    </source>
</evidence>
<keyword evidence="9 10" id="KW-0807">Transducer</keyword>
<comment type="similarity">
    <text evidence="10">Belongs to the insect chemoreceptor superfamily. Heteromeric odorant receptor channel (TC 1.A.69) family.</text>
</comment>
<dbReference type="InterPro" id="IPR004117">
    <property type="entry name" value="7tm6_olfct_rcpt"/>
</dbReference>
<evidence type="ECO:0000256" key="1">
    <source>
        <dbReference type="ARBA" id="ARBA00004651"/>
    </source>
</evidence>
<dbReference type="GO" id="GO:0007165">
    <property type="term" value="P:signal transduction"/>
    <property type="evidence" value="ECO:0007669"/>
    <property type="project" value="UniProtKB-KW"/>
</dbReference>
<dbReference type="HOGENOM" id="CLU_033399_8_0_1"/>
<keyword evidence="8 10" id="KW-0675">Receptor</keyword>
<accession>B4GNV4</accession>
<feature type="transmembrane region" description="Helical" evidence="10">
    <location>
        <begin position="80"/>
        <end position="101"/>
    </location>
</feature>
<proteinExistence type="inferred from homology"/>
<feature type="transmembrane region" description="Helical" evidence="10">
    <location>
        <begin position="44"/>
        <end position="68"/>
    </location>
</feature>
<dbReference type="Proteomes" id="UP000008744">
    <property type="component" value="Unassembled WGS sequence"/>
</dbReference>
<dbReference type="PANTHER" id="PTHR21137">
    <property type="entry name" value="ODORANT RECEPTOR"/>
    <property type="match status" value="1"/>
</dbReference>
<keyword evidence="3 10" id="KW-0716">Sensory transduction</keyword>
<dbReference type="OMA" id="DYRSSTH"/>
<dbReference type="GO" id="GO:0004984">
    <property type="term" value="F:olfactory receptor activity"/>
    <property type="evidence" value="ECO:0007669"/>
    <property type="project" value="InterPro"/>
</dbReference>
<evidence type="ECO:0000313" key="11">
    <source>
        <dbReference type="EMBL" id="EDW38837.1"/>
    </source>
</evidence>
<evidence type="ECO:0000313" key="12">
    <source>
        <dbReference type="Proteomes" id="UP000008744"/>
    </source>
</evidence>
<dbReference type="GO" id="GO:0005549">
    <property type="term" value="F:odorant binding"/>
    <property type="evidence" value="ECO:0007669"/>
    <property type="project" value="InterPro"/>
</dbReference>
<evidence type="ECO:0000256" key="2">
    <source>
        <dbReference type="ARBA" id="ARBA00022475"/>
    </source>
</evidence>
<feature type="transmembrane region" description="Helical" evidence="10">
    <location>
        <begin position="189"/>
        <end position="213"/>
    </location>
</feature>
<gene>
    <name evidence="11" type="primary">Dper\GL13718</name>
    <name evidence="11" type="ORF">Dper_GL13718</name>
</gene>
<dbReference type="STRING" id="7234.B4GNV4"/>
<evidence type="ECO:0000256" key="8">
    <source>
        <dbReference type="ARBA" id="ARBA00023170"/>
    </source>
</evidence>
<sequence>MLNLLKEPPPGNLMSSPEAFKYMKYTMILMGWIPPQGGWTASSIIMSTFIVAISVVYVPIGVFITFFVELKTLSPSEALSVLQVALNAMGFPLKLLFFRLYMWRFYKIEKLLGRMDERCIDSTERSEVHRWVARCNIAYLIYQFIYISYTISTFLTATYSGVVPWNIYNPFIDWRESTRNLWIDSVLELMFIIGIVIQTYMIDVFPLLYGLILRAHIKLLRQRVEKLCLDPSQTDDENNEELENCIEDHKLILEYASVIRPVIEPAILVQFMLVGLVLGISLINLYLFADTWAKLAIAAYIVVQIVQTFPFCYTCDLIREDCESLAVAIFHSNWKGSSRRYRSSLIYFLQNAQRTISFSAGSVFPICLNTNIRVAKLAFSVVTFVKHLGLGSR</sequence>
<comment type="caution">
    <text evidence="10">Lacks conserved residue(s) required for the propagation of feature annotation.</text>
</comment>
<name>B4GNV4_DROPE</name>
<dbReference type="KEGG" id="dpe:6594928"/>
<organism evidence="12">
    <name type="scientific">Drosophila persimilis</name>
    <name type="common">Fruit fly</name>
    <dbReference type="NCBI Taxonomy" id="7234"/>
    <lineage>
        <taxon>Eukaryota</taxon>
        <taxon>Metazoa</taxon>
        <taxon>Ecdysozoa</taxon>
        <taxon>Arthropoda</taxon>
        <taxon>Hexapoda</taxon>
        <taxon>Insecta</taxon>
        <taxon>Pterygota</taxon>
        <taxon>Neoptera</taxon>
        <taxon>Endopterygota</taxon>
        <taxon>Diptera</taxon>
        <taxon>Brachycera</taxon>
        <taxon>Muscomorpha</taxon>
        <taxon>Ephydroidea</taxon>
        <taxon>Drosophilidae</taxon>
        <taxon>Drosophila</taxon>
        <taxon>Sophophora</taxon>
    </lineage>
</organism>
<reference evidence="11 12" key="1">
    <citation type="journal article" date="2007" name="Nature">
        <title>Evolution of genes and genomes on the Drosophila phylogeny.</title>
        <authorList>
            <consortium name="Drosophila 12 Genomes Consortium"/>
            <person name="Clark A.G."/>
            <person name="Eisen M.B."/>
            <person name="Smith D.R."/>
            <person name="Bergman C.M."/>
            <person name="Oliver B."/>
            <person name="Markow T.A."/>
            <person name="Kaufman T.C."/>
            <person name="Kellis M."/>
            <person name="Gelbart W."/>
            <person name="Iyer V.N."/>
            <person name="Pollard D.A."/>
            <person name="Sackton T.B."/>
            <person name="Larracuente A.M."/>
            <person name="Singh N.D."/>
            <person name="Abad J.P."/>
            <person name="Abt D.N."/>
            <person name="Adryan B."/>
            <person name="Aguade M."/>
            <person name="Akashi H."/>
            <person name="Anderson W.W."/>
            <person name="Aquadro C.F."/>
            <person name="Ardell D.H."/>
            <person name="Arguello R."/>
            <person name="Artieri C.G."/>
            <person name="Barbash D.A."/>
            <person name="Barker D."/>
            <person name="Barsanti P."/>
            <person name="Batterham P."/>
            <person name="Batzoglou S."/>
            <person name="Begun D."/>
            <person name="Bhutkar A."/>
            <person name="Blanco E."/>
            <person name="Bosak S.A."/>
            <person name="Bradley R.K."/>
            <person name="Brand A.D."/>
            <person name="Brent M.R."/>
            <person name="Brooks A.N."/>
            <person name="Brown R.H."/>
            <person name="Butlin R.K."/>
            <person name="Caggese C."/>
            <person name="Calvi B.R."/>
            <person name="Bernardo de Carvalho A."/>
            <person name="Caspi A."/>
            <person name="Castrezana S."/>
            <person name="Celniker S.E."/>
            <person name="Chang J.L."/>
            <person name="Chapple C."/>
            <person name="Chatterji S."/>
            <person name="Chinwalla A."/>
            <person name="Civetta A."/>
            <person name="Clifton S.W."/>
            <person name="Comeron J.M."/>
            <person name="Costello J.C."/>
            <person name="Coyne J.A."/>
            <person name="Daub J."/>
            <person name="David R.G."/>
            <person name="Delcher A.L."/>
            <person name="Delehaunty K."/>
            <person name="Do C.B."/>
            <person name="Ebling H."/>
            <person name="Edwards K."/>
            <person name="Eickbush T."/>
            <person name="Evans J.D."/>
            <person name="Filipski A."/>
            <person name="Findeiss S."/>
            <person name="Freyhult E."/>
            <person name="Fulton L."/>
            <person name="Fulton R."/>
            <person name="Garcia A.C."/>
            <person name="Gardiner A."/>
            <person name="Garfield D.A."/>
            <person name="Garvin B.E."/>
            <person name="Gibson G."/>
            <person name="Gilbert D."/>
            <person name="Gnerre S."/>
            <person name="Godfrey J."/>
            <person name="Good R."/>
            <person name="Gotea V."/>
            <person name="Gravely B."/>
            <person name="Greenberg A.J."/>
            <person name="Griffiths-Jones S."/>
            <person name="Gross S."/>
            <person name="Guigo R."/>
            <person name="Gustafson E.A."/>
            <person name="Haerty W."/>
            <person name="Hahn M.W."/>
            <person name="Halligan D.L."/>
            <person name="Halpern A.L."/>
            <person name="Halter G.M."/>
            <person name="Han M.V."/>
            <person name="Heger A."/>
            <person name="Hillier L."/>
            <person name="Hinrichs A.S."/>
            <person name="Holmes I."/>
            <person name="Hoskins R.A."/>
            <person name="Hubisz M.J."/>
            <person name="Hultmark D."/>
            <person name="Huntley M.A."/>
            <person name="Jaffe D.B."/>
            <person name="Jagadeeshan S."/>
            <person name="Jeck W.R."/>
            <person name="Johnson J."/>
            <person name="Jones C.D."/>
            <person name="Jordan W.C."/>
            <person name="Karpen G.H."/>
            <person name="Kataoka E."/>
            <person name="Keightley P.D."/>
            <person name="Kheradpour P."/>
            <person name="Kirkness E.F."/>
            <person name="Koerich L.B."/>
            <person name="Kristiansen K."/>
            <person name="Kudrna D."/>
            <person name="Kulathinal R.J."/>
            <person name="Kumar S."/>
            <person name="Kwok R."/>
            <person name="Lander E."/>
            <person name="Langley C.H."/>
            <person name="Lapoint R."/>
            <person name="Lazzaro B.P."/>
            <person name="Lee S.J."/>
            <person name="Levesque L."/>
            <person name="Li R."/>
            <person name="Lin C.F."/>
            <person name="Lin M.F."/>
            <person name="Lindblad-Toh K."/>
            <person name="Llopart A."/>
            <person name="Long M."/>
            <person name="Low L."/>
            <person name="Lozovsky E."/>
            <person name="Lu J."/>
            <person name="Luo M."/>
            <person name="Machado C.A."/>
            <person name="Makalowski W."/>
            <person name="Marzo M."/>
            <person name="Matsuda M."/>
            <person name="Matzkin L."/>
            <person name="McAllister B."/>
            <person name="McBride C.S."/>
            <person name="McKernan B."/>
            <person name="McKernan K."/>
            <person name="Mendez-Lago M."/>
            <person name="Minx P."/>
            <person name="Mollenhauer M.U."/>
            <person name="Montooth K."/>
            <person name="Mount S.M."/>
            <person name="Mu X."/>
            <person name="Myers E."/>
            <person name="Negre B."/>
            <person name="Newfeld S."/>
            <person name="Nielsen R."/>
            <person name="Noor M.A."/>
            <person name="O'Grady P."/>
            <person name="Pachter L."/>
            <person name="Papaceit M."/>
            <person name="Parisi M.J."/>
            <person name="Parisi M."/>
            <person name="Parts L."/>
            <person name="Pedersen J.S."/>
            <person name="Pesole G."/>
            <person name="Phillippy A.M."/>
            <person name="Ponting C.P."/>
            <person name="Pop M."/>
            <person name="Porcelli D."/>
            <person name="Powell J.R."/>
            <person name="Prohaska S."/>
            <person name="Pruitt K."/>
            <person name="Puig M."/>
            <person name="Quesneville H."/>
            <person name="Ram K.R."/>
            <person name="Rand D."/>
            <person name="Rasmussen M.D."/>
            <person name="Reed L.K."/>
            <person name="Reenan R."/>
            <person name="Reily A."/>
            <person name="Remington K.A."/>
            <person name="Rieger T.T."/>
            <person name="Ritchie M.G."/>
            <person name="Robin C."/>
            <person name="Rogers Y.H."/>
            <person name="Rohde C."/>
            <person name="Rozas J."/>
            <person name="Rubenfield M.J."/>
            <person name="Ruiz A."/>
            <person name="Russo S."/>
            <person name="Salzberg S.L."/>
            <person name="Sanchez-Gracia A."/>
            <person name="Saranga D.J."/>
            <person name="Sato H."/>
            <person name="Schaeffer S.W."/>
            <person name="Schatz M.C."/>
            <person name="Schlenke T."/>
            <person name="Schwartz R."/>
            <person name="Segarra C."/>
            <person name="Singh R.S."/>
            <person name="Sirot L."/>
            <person name="Sirota M."/>
            <person name="Sisneros N.B."/>
            <person name="Smith C.D."/>
            <person name="Smith T.F."/>
            <person name="Spieth J."/>
            <person name="Stage D.E."/>
            <person name="Stark A."/>
            <person name="Stephan W."/>
            <person name="Strausberg R.L."/>
            <person name="Strempel S."/>
            <person name="Sturgill D."/>
            <person name="Sutton G."/>
            <person name="Sutton G.G."/>
            <person name="Tao W."/>
            <person name="Teichmann S."/>
            <person name="Tobari Y.N."/>
            <person name="Tomimura Y."/>
            <person name="Tsolas J.M."/>
            <person name="Valente V.L."/>
            <person name="Venter E."/>
            <person name="Venter J.C."/>
            <person name="Vicario S."/>
            <person name="Vieira F.G."/>
            <person name="Vilella A.J."/>
            <person name="Villasante A."/>
            <person name="Walenz B."/>
            <person name="Wang J."/>
            <person name="Wasserman M."/>
            <person name="Watts T."/>
            <person name="Wilson D."/>
            <person name="Wilson R.K."/>
            <person name="Wing R.A."/>
            <person name="Wolfner M.F."/>
            <person name="Wong A."/>
            <person name="Wong G.K."/>
            <person name="Wu C.I."/>
            <person name="Wu G."/>
            <person name="Yamamoto D."/>
            <person name="Yang H.P."/>
            <person name="Yang S.P."/>
            <person name="Yorke J.A."/>
            <person name="Yoshida K."/>
            <person name="Zdobnov E."/>
            <person name="Zhang P."/>
            <person name="Zhang Y."/>
            <person name="Zimin A.V."/>
            <person name="Baldwin J."/>
            <person name="Abdouelleil A."/>
            <person name="Abdulkadir J."/>
            <person name="Abebe A."/>
            <person name="Abera B."/>
            <person name="Abreu J."/>
            <person name="Acer S.C."/>
            <person name="Aftuck L."/>
            <person name="Alexander A."/>
            <person name="An P."/>
            <person name="Anderson E."/>
            <person name="Anderson S."/>
            <person name="Arachi H."/>
            <person name="Azer M."/>
            <person name="Bachantsang P."/>
            <person name="Barry A."/>
            <person name="Bayul T."/>
            <person name="Berlin A."/>
            <person name="Bessette D."/>
            <person name="Bloom T."/>
            <person name="Blye J."/>
            <person name="Boguslavskiy L."/>
            <person name="Bonnet C."/>
            <person name="Boukhgalter B."/>
            <person name="Bourzgui I."/>
            <person name="Brown A."/>
            <person name="Cahill P."/>
            <person name="Channer S."/>
            <person name="Cheshatsang Y."/>
            <person name="Chuda L."/>
            <person name="Citroen M."/>
            <person name="Collymore A."/>
            <person name="Cooke P."/>
            <person name="Costello M."/>
            <person name="D'Aco K."/>
            <person name="Daza R."/>
            <person name="De Haan G."/>
            <person name="DeGray S."/>
            <person name="DeMaso C."/>
            <person name="Dhargay N."/>
            <person name="Dooley K."/>
            <person name="Dooley E."/>
            <person name="Doricent M."/>
            <person name="Dorje P."/>
            <person name="Dorjee K."/>
            <person name="Dupes A."/>
            <person name="Elong R."/>
            <person name="Falk J."/>
            <person name="Farina A."/>
            <person name="Faro S."/>
            <person name="Ferguson D."/>
            <person name="Fisher S."/>
            <person name="Foley C.D."/>
            <person name="Franke A."/>
            <person name="Friedrich D."/>
            <person name="Gadbois L."/>
            <person name="Gearin G."/>
            <person name="Gearin C.R."/>
            <person name="Giannoukos G."/>
            <person name="Goode T."/>
            <person name="Graham J."/>
            <person name="Grandbois E."/>
            <person name="Grewal S."/>
            <person name="Gyaltsen K."/>
            <person name="Hafez N."/>
            <person name="Hagos B."/>
            <person name="Hall J."/>
            <person name="Henson C."/>
            <person name="Hollinger A."/>
            <person name="Honan T."/>
            <person name="Huard M.D."/>
            <person name="Hughes L."/>
            <person name="Hurhula B."/>
            <person name="Husby M.E."/>
            <person name="Kamat A."/>
            <person name="Kanga B."/>
            <person name="Kashin S."/>
            <person name="Khazanovich D."/>
            <person name="Kisner P."/>
            <person name="Lance K."/>
            <person name="Lara M."/>
            <person name="Lee W."/>
            <person name="Lennon N."/>
            <person name="Letendre F."/>
            <person name="LeVine R."/>
            <person name="Lipovsky A."/>
            <person name="Liu X."/>
            <person name="Liu J."/>
            <person name="Liu S."/>
            <person name="Lokyitsang T."/>
            <person name="Lokyitsang Y."/>
            <person name="Lubonja R."/>
            <person name="Lui A."/>
            <person name="MacDonald P."/>
            <person name="Magnisalis V."/>
            <person name="Maru K."/>
            <person name="Matthews C."/>
            <person name="McCusker W."/>
            <person name="McDonough S."/>
            <person name="Mehta T."/>
            <person name="Meldrim J."/>
            <person name="Meneus L."/>
            <person name="Mihai O."/>
            <person name="Mihalev A."/>
            <person name="Mihova T."/>
            <person name="Mittelman R."/>
            <person name="Mlenga V."/>
            <person name="Montmayeur A."/>
            <person name="Mulrain L."/>
            <person name="Navidi A."/>
            <person name="Naylor J."/>
            <person name="Negash T."/>
            <person name="Nguyen T."/>
            <person name="Nguyen N."/>
            <person name="Nicol R."/>
            <person name="Norbu C."/>
            <person name="Norbu N."/>
            <person name="Novod N."/>
            <person name="O'Neill B."/>
            <person name="Osman S."/>
            <person name="Markiewicz E."/>
            <person name="Oyono O.L."/>
            <person name="Patti C."/>
            <person name="Phunkhang P."/>
            <person name="Pierre F."/>
            <person name="Priest M."/>
            <person name="Raghuraman S."/>
            <person name="Rege F."/>
            <person name="Reyes R."/>
            <person name="Rise C."/>
            <person name="Rogov P."/>
            <person name="Ross K."/>
            <person name="Ryan E."/>
            <person name="Settipalli S."/>
            <person name="Shea T."/>
            <person name="Sherpa N."/>
            <person name="Shi L."/>
            <person name="Shih D."/>
            <person name="Sparrow T."/>
            <person name="Spaulding J."/>
            <person name="Stalker J."/>
            <person name="Stange-Thomann N."/>
            <person name="Stavropoulos S."/>
            <person name="Stone C."/>
            <person name="Strader C."/>
            <person name="Tesfaye S."/>
            <person name="Thomson T."/>
            <person name="Thoulutsang Y."/>
            <person name="Thoulutsang D."/>
            <person name="Topham K."/>
            <person name="Topping I."/>
            <person name="Tsamla T."/>
            <person name="Vassiliev H."/>
            <person name="Vo A."/>
            <person name="Wangchuk T."/>
            <person name="Wangdi T."/>
            <person name="Weiand M."/>
            <person name="Wilkinson J."/>
            <person name="Wilson A."/>
            <person name="Yadav S."/>
            <person name="Young G."/>
            <person name="Yu Q."/>
            <person name="Zembek L."/>
            <person name="Zhong D."/>
            <person name="Zimmer A."/>
            <person name="Zwirko Z."/>
            <person name="Jaffe D.B."/>
            <person name="Alvarez P."/>
            <person name="Brockman W."/>
            <person name="Butler J."/>
            <person name="Chin C."/>
            <person name="Gnerre S."/>
            <person name="Grabherr M."/>
            <person name="Kleber M."/>
            <person name="Mauceli E."/>
            <person name="MacCallum I."/>
        </authorList>
    </citation>
    <scope>NUCLEOTIDE SEQUENCE [LARGE SCALE GENOMIC DNA]</scope>
    <source>
        <strain evidence="12">MSH-3 / Tucson 14011-0111.49</strain>
    </source>
</reference>
<feature type="transmembrane region" description="Helical" evidence="10">
    <location>
        <begin position="267"/>
        <end position="289"/>
    </location>
</feature>
<keyword evidence="4 10" id="KW-0812">Transmembrane</keyword>
<evidence type="ECO:0000256" key="7">
    <source>
        <dbReference type="ARBA" id="ARBA00023136"/>
    </source>
</evidence>
<dbReference type="OrthoDB" id="6604226at2759"/>
<dbReference type="eggNOG" id="ENOG502T9HD">
    <property type="taxonomic scope" value="Eukaryota"/>
</dbReference>
<keyword evidence="7 10" id="KW-0472">Membrane</keyword>
<dbReference type="AlphaFoldDB" id="B4GNV4"/>